<comment type="cofactor">
    <cofactor evidence="11">
        <name>Mg(2+)</name>
        <dbReference type="ChEBI" id="CHEBI:18420"/>
    </cofactor>
    <cofactor evidence="11">
        <name>Mn(2+)</name>
        <dbReference type="ChEBI" id="CHEBI:29035"/>
    </cofactor>
    <text evidence="11">Magnesium. Can also use manganese.</text>
</comment>
<keyword evidence="3 10" id="KW-0285">Flavoprotein</keyword>
<sequence>MKKLLLLSLILLSSNPFAAPSESEQKVYSNTTWAIGTIVTSQVKADSEERANFCHKLVNDETRKLEYLLSAYDPDSDISKLGKNAGSWVEVSKETAEVLRLSNKISSETNGTYDPTVGALVKLWSVDQDTHRIPGNEEIKNALKNVGYSSIEVKTENGKNYAKIGPNQEITLGAIGKGYIADKVMEVLLKNGCSDSLLSFGGNIIGSGTNGENQPWRVGLQTPAKDRGYYFAVLPVDNASIVTSGDYEKFFVQDGVKYHHLLNPLTGKPVRATLSSVTIYHKNSATADALCTALFVMGWDDAINYLKEHPYLMAVLMDEDHRKVAYTKNLEGKLRIVDDYLKASIIQ</sequence>
<protein>
    <recommendedName>
        <fullName evidence="2 10">FAD:protein FMN transferase</fullName>
        <ecNumber evidence="1 10">2.7.1.180</ecNumber>
    </recommendedName>
    <alternativeName>
        <fullName evidence="8 10">Flavin transferase</fullName>
    </alternativeName>
</protein>
<organism evidence="13 14">
    <name type="scientific">Turicimonas muris</name>
    <dbReference type="NCBI Taxonomy" id="1796652"/>
    <lineage>
        <taxon>Bacteria</taxon>
        <taxon>Pseudomonadati</taxon>
        <taxon>Pseudomonadota</taxon>
        <taxon>Betaproteobacteria</taxon>
        <taxon>Burkholderiales</taxon>
        <taxon>Sutterellaceae</taxon>
        <taxon>Turicimonas</taxon>
    </lineage>
</organism>
<evidence type="ECO:0000256" key="4">
    <source>
        <dbReference type="ARBA" id="ARBA00022679"/>
    </source>
</evidence>
<feature type="binding site" evidence="11">
    <location>
        <position position="288"/>
    </location>
    <ligand>
        <name>Mg(2+)</name>
        <dbReference type="ChEBI" id="CHEBI:18420"/>
    </ligand>
</feature>
<dbReference type="GO" id="GO:0046872">
    <property type="term" value="F:metal ion binding"/>
    <property type="evidence" value="ECO:0007669"/>
    <property type="project" value="UniProtKB-UniRule"/>
</dbReference>
<feature type="binding site" evidence="11">
    <location>
        <position position="174"/>
    </location>
    <ligand>
        <name>Mg(2+)</name>
        <dbReference type="ChEBI" id="CHEBI:18420"/>
    </ligand>
</feature>
<dbReference type="RefSeq" id="WP_066594885.1">
    <property type="nucleotide sequence ID" value="NZ_CAJTBZ010000012.1"/>
</dbReference>
<dbReference type="Gene3D" id="3.10.520.10">
    <property type="entry name" value="ApbE-like domains"/>
    <property type="match status" value="1"/>
</dbReference>
<keyword evidence="14" id="KW-1185">Reference proteome</keyword>
<evidence type="ECO:0000256" key="6">
    <source>
        <dbReference type="ARBA" id="ARBA00022827"/>
    </source>
</evidence>
<dbReference type="InterPro" id="IPR003374">
    <property type="entry name" value="ApbE-like_sf"/>
</dbReference>
<dbReference type="GO" id="GO:0016740">
    <property type="term" value="F:transferase activity"/>
    <property type="evidence" value="ECO:0007669"/>
    <property type="project" value="UniProtKB-UniRule"/>
</dbReference>
<evidence type="ECO:0000256" key="5">
    <source>
        <dbReference type="ARBA" id="ARBA00022723"/>
    </source>
</evidence>
<dbReference type="Proteomes" id="UP000214610">
    <property type="component" value="Unassembled WGS sequence"/>
</dbReference>
<evidence type="ECO:0000256" key="8">
    <source>
        <dbReference type="ARBA" id="ARBA00031306"/>
    </source>
</evidence>
<accession>A0A227KIE6</accession>
<evidence type="ECO:0000313" key="13">
    <source>
        <dbReference type="EMBL" id="OXE47543.1"/>
    </source>
</evidence>
<comment type="caution">
    <text evidence="13">The sequence shown here is derived from an EMBL/GenBank/DDBJ whole genome shotgun (WGS) entry which is preliminary data.</text>
</comment>
<dbReference type="EMBL" id="NHMP01000004">
    <property type="protein sequence ID" value="OXE47543.1"/>
    <property type="molecule type" value="Genomic_DNA"/>
</dbReference>
<dbReference type="PANTHER" id="PTHR30040:SF2">
    <property type="entry name" value="FAD:PROTEIN FMN TRANSFERASE"/>
    <property type="match status" value="1"/>
</dbReference>
<dbReference type="GeneID" id="78362557"/>
<keyword evidence="6 10" id="KW-0274">FAD</keyword>
<keyword evidence="12" id="KW-0732">Signal</keyword>
<evidence type="ECO:0000256" key="7">
    <source>
        <dbReference type="ARBA" id="ARBA00022842"/>
    </source>
</evidence>
<dbReference type="PANTHER" id="PTHR30040">
    <property type="entry name" value="THIAMINE BIOSYNTHESIS LIPOPROTEIN APBE"/>
    <property type="match status" value="1"/>
</dbReference>
<evidence type="ECO:0000256" key="11">
    <source>
        <dbReference type="PIRSR" id="PIRSR006268-2"/>
    </source>
</evidence>
<name>A0A227KIE6_9BURK</name>
<dbReference type="PIRSF" id="PIRSF006268">
    <property type="entry name" value="ApbE"/>
    <property type="match status" value="1"/>
</dbReference>
<feature type="signal peptide" evidence="12">
    <location>
        <begin position="1"/>
        <end position="18"/>
    </location>
</feature>
<reference evidence="14" key="1">
    <citation type="submission" date="2017-05" db="EMBL/GenBank/DDBJ databases">
        <title>Improved OligoMM genomes.</title>
        <authorList>
            <person name="Garzetti D."/>
        </authorList>
    </citation>
    <scope>NUCLEOTIDE SEQUENCE [LARGE SCALE GENOMIC DNA]</scope>
    <source>
        <strain evidence="14">YL45</strain>
    </source>
</reference>
<evidence type="ECO:0000256" key="9">
    <source>
        <dbReference type="ARBA" id="ARBA00048540"/>
    </source>
</evidence>
<dbReference type="InterPro" id="IPR024932">
    <property type="entry name" value="ApbE"/>
</dbReference>
<comment type="similarity">
    <text evidence="10">Belongs to the ApbE family.</text>
</comment>
<evidence type="ECO:0000256" key="10">
    <source>
        <dbReference type="PIRNR" id="PIRNR006268"/>
    </source>
</evidence>
<dbReference type="SUPFAM" id="SSF143631">
    <property type="entry name" value="ApbE-like"/>
    <property type="match status" value="1"/>
</dbReference>
<evidence type="ECO:0000256" key="1">
    <source>
        <dbReference type="ARBA" id="ARBA00011955"/>
    </source>
</evidence>
<dbReference type="EC" id="2.7.1.180" evidence="1 10"/>
<proteinExistence type="inferred from homology"/>
<feature type="binding site" evidence="11">
    <location>
        <position position="292"/>
    </location>
    <ligand>
        <name>Mg(2+)</name>
        <dbReference type="ChEBI" id="CHEBI:18420"/>
    </ligand>
</feature>
<keyword evidence="4 10" id="KW-0808">Transferase</keyword>
<evidence type="ECO:0000256" key="2">
    <source>
        <dbReference type="ARBA" id="ARBA00016337"/>
    </source>
</evidence>
<evidence type="ECO:0000256" key="12">
    <source>
        <dbReference type="SAM" id="SignalP"/>
    </source>
</evidence>
<comment type="catalytic activity">
    <reaction evidence="9 10">
        <text>L-threonyl-[protein] + FAD = FMN-L-threonyl-[protein] + AMP + H(+)</text>
        <dbReference type="Rhea" id="RHEA:36847"/>
        <dbReference type="Rhea" id="RHEA-COMP:11060"/>
        <dbReference type="Rhea" id="RHEA-COMP:11061"/>
        <dbReference type="ChEBI" id="CHEBI:15378"/>
        <dbReference type="ChEBI" id="CHEBI:30013"/>
        <dbReference type="ChEBI" id="CHEBI:57692"/>
        <dbReference type="ChEBI" id="CHEBI:74257"/>
        <dbReference type="ChEBI" id="CHEBI:456215"/>
        <dbReference type="EC" id="2.7.1.180"/>
    </reaction>
</comment>
<dbReference type="AlphaFoldDB" id="A0A227KIE6"/>
<gene>
    <name evidence="13" type="ORF">ADH67_07035</name>
</gene>
<evidence type="ECO:0000313" key="14">
    <source>
        <dbReference type="Proteomes" id="UP000214610"/>
    </source>
</evidence>
<keyword evidence="7 10" id="KW-0460">Magnesium</keyword>
<dbReference type="Pfam" id="PF02424">
    <property type="entry name" value="ApbE"/>
    <property type="match status" value="1"/>
</dbReference>
<keyword evidence="5 10" id="KW-0479">Metal-binding</keyword>
<evidence type="ECO:0000256" key="3">
    <source>
        <dbReference type="ARBA" id="ARBA00022630"/>
    </source>
</evidence>
<feature type="chain" id="PRO_5039901261" description="FAD:protein FMN transferase" evidence="12">
    <location>
        <begin position="19"/>
        <end position="347"/>
    </location>
</feature>